<dbReference type="EMBL" id="CP018099">
    <property type="protein sequence ID" value="APF18911.1"/>
    <property type="molecule type" value="Genomic_DNA"/>
</dbReference>
<dbReference type="AlphaFoldDB" id="A0A1J1C8D6"/>
<gene>
    <name evidence="1" type="ORF">Cabys_2162</name>
</gene>
<protein>
    <submittedName>
        <fullName evidence="1">Uncharacterized protein</fullName>
    </submittedName>
</protein>
<dbReference type="KEGG" id="caby:Cabys_2162"/>
<dbReference type="Proteomes" id="UP000183868">
    <property type="component" value="Chromosome"/>
</dbReference>
<reference evidence="1 2" key="1">
    <citation type="submission" date="2016-11" db="EMBL/GenBank/DDBJ databases">
        <title>Genomic analysis of Caldithrix abyssi and proposal of a novel bacterial phylum Caldithrichaeota.</title>
        <authorList>
            <person name="Kublanov I."/>
            <person name="Sigalova O."/>
            <person name="Gavrilov S."/>
            <person name="Lebedinsky A."/>
            <person name="Ivanova N."/>
            <person name="Daum C."/>
            <person name="Reddy T."/>
            <person name="Klenk H.P."/>
            <person name="Goker M."/>
            <person name="Reva O."/>
            <person name="Miroshnichenko M."/>
            <person name="Kyprides N."/>
            <person name="Woyke T."/>
            <person name="Gelfand M."/>
        </authorList>
    </citation>
    <scope>NUCLEOTIDE SEQUENCE [LARGE SCALE GENOMIC DNA]</scope>
    <source>
        <strain evidence="1 2">LF13</strain>
    </source>
</reference>
<proteinExistence type="predicted"/>
<evidence type="ECO:0000313" key="2">
    <source>
        <dbReference type="Proteomes" id="UP000183868"/>
    </source>
</evidence>
<sequence length="48" mass="5728">MQTEIPGPYGSFLRLVNSNIFYLRLFLSRKQVSPRRDKRDQTRSPDSR</sequence>
<organism evidence="1 2">
    <name type="scientific">Caldithrix abyssi DSM 13497</name>
    <dbReference type="NCBI Taxonomy" id="880073"/>
    <lineage>
        <taxon>Bacteria</taxon>
        <taxon>Pseudomonadati</taxon>
        <taxon>Calditrichota</taxon>
        <taxon>Calditrichia</taxon>
        <taxon>Calditrichales</taxon>
        <taxon>Calditrichaceae</taxon>
        <taxon>Caldithrix</taxon>
    </lineage>
</organism>
<name>A0A1J1C8D6_CALAY</name>
<evidence type="ECO:0000313" key="1">
    <source>
        <dbReference type="EMBL" id="APF18911.1"/>
    </source>
</evidence>
<accession>A0A1J1C8D6</accession>